<dbReference type="InterPro" id="IPR023836">
    <property type="entry name" value="EccCa-like_Actinobacteria"/>
</dbReference>
<evidence type="ECO:0000313" key="12">
    <source>
        <dbReference type="EMBL" id="ORV59359.1"/>
    </source>
</evidence>
<dbReference type="RefSeq" id="WP_139820057.1">
    <property type="nucleotide sequence ID" value="NZ_JACKVI010000014.1"/>
</dbReference>
<evidence type="ECO:0000256" key="3">
    <source>
        <dbReference type="ARBA" id="ARBA00022692"/>
    </source>
</evidence>
<keyword evidence="3 10" id="KW-0812">Transmembrane</keyword>
<dbReference type="Gene3D" id="3.40.50.300">
    <property type="entry name" value="P-loop containing nucleotide triphosphate hydrolases"/>
    <property type="match status" value="3"/>
</dbReference>
<dbReference type="PANTHER" id="PTHR22683:SF1">
    <property type="entry name" value="TYPE VII SECRETION SYSTEM PROTEIN ESSC"/>
    <property type="match status" value="1"/>
</dbReference>
<protein>
    <submittedName>
        <fullName evidence="12">Secretion protein EccC</fullName>
    </submittedName>
</protein>
<evidence type="ECO:0000259" key="11">
    <source>
        <dbReference type="PROSITE" id="PS50901"/>
    </source>
</evidence>
<organism evidence="12 13">
    <name type="scientific">Mycobacterium fragae</name>
    <dbReference type="NCBI Taxonomy" id="1260918"/>
    <lineage>
        <taxon>Bacteria</taxon>
        <taxon>Bacillati</taxon>
        <taxon>Actinomycetota</taxon>
        <taxon>Actinomycetes</taxon>
        <taxon>Mycobacteriales</taxon>
        <taxon>Mycobacteriaceae</taxon>
        <taxon>Mycobacterium</taxon>
    </lineage>
</organism>
<keyword evidence="6 9" id="KW-0067">ATP-binding</keyword>
<dbReference type="GO" id="GO:0003677">
    <property type="term" value="F:DNA binding"/>
    <property type="evidence" value="ECO:0007669"/>
    <property type="project" value="InterPro"/>
</dbReference>
<feature type="binding site" evidence="9">
    <location>
        <begin position="442"/>
        <end position="449"/>
    </location>
    <ligand>
        <name>ATP</name>
        <dbReference type="ChEBI" id="CHEBI:30616"/>
    </ligand>
</feature>
<evidence type="ECO:0000256" key="1">
    <source>
        <dbReference type="ARBA" id="ARBA00004651"/>
    </source>
</evidence>
<dbReference type="Proteomes" id="UP000194000">
    <property type="component" value="Unassembled WGS sequence"/>
</dbReference>
<feature type="binding site" evidence="9">
    <location>
        <begin position="1055"/>
        <end position="1062"/>
    </location>
    <ligand>
        <name>ATP</name>
        <dbReference type="ChEBI" id="CHEBI:30616"/>
    </ligand>
</feature>
<name>A0A1X1URP9_9MYCO</name>
<dbReference type="OrthoDB" id="9807790at2"/>
<feature type="domain" description="FtsK" evidence="11">
    <location>
        <begin position="762"/>
        <end position="953"/>
    </location>
</feature>
<evidence type="ECO:0000256" key="8">
    <source>
        <dbReference type="ARBA" id="ARBA00023136"/>
    </source>
</evidence>
<evidence type="ECO:0000256" key="2">
    <source>
        <dbReference type="ARBA" id="ARBA00022475"/>
    </source>
</evidence>
<dbReference type="InterPro" id="IPR002543">
    <property type="entry name" value="FtsK_dom"/>
</dbReference>
<dbReference type="PROSITE" id="PS50901">
    <property type="entry name" value="FTSK"/>
    <property type="match status" value="3"/>
</dbReference>
<evidence type="ECO:0000256" key="6">
    <source>
        <dbReference type="ARBA" id="ARBA00022840"/>
    </source>
</evidence>
<dbReference type="GO" id="GO:0005524">
    <property type="term" value="F:ATP binding"/>
    <property type="evidence" value="ECO:0007669"/>
    <property type="project" value="UniProtKB-UniRule"/>
</dbReference>
<evidence type="ECO:0000256" key="4">
    <source>
        <dbReference type="ARBA" id="ARBA00022737"/>
    </source>
</evidence>
<keyword evidence="13" id="KW-1185">Reference proteome</keyword>
<feature type="transmembrane region" description="Helical" evidence="10">
    <location>
        <begin position="32"/>
        <end position="53"/>
    </location>
</feature>
<reference evidence="12 13" key="1">
    <citation type="submission" date="2016-01" db="EMBL/GenBank/DDBJ databases">
        <title>The new phylogeny of the genus Mycobacterium.</title>
        <authorList>
            <person name="Tarcisio F."/>
            <person name="Conor M."/>
            <person name="Antonella G."/>
            <person name="Elisabetta G."/>
            <person name="Giulia F.S."/>
            <person name="Sara T."/>
            <person name="Anna F."/>
            <person name="Clotilde B."/>
            <person name="Roberto B."/>
            <person name="Veronica D.S."/>
            <person name="Fabio R."/>
            <person name="Monica P."/>
            <person name="Olivier J."/>
            <person name="Enrico T."/>
            <person name="Nicola S."/>
        </authorList>
    </citation>
    <scope>NUCLEOTIDE SEQUENCE [LARGE SCALE GENOMIC DNA]</scope>
    <source>
        <strain evidence="12 13">DSM 45731</strain>
    </source>
</reference>
<dbReference type="AlphaFoldDB" id="A0A1X1URP9"/>
<dbReference type="InterPro" id="IPR027417">
    <property type="entry name" value="P-loop_NTPase"/>
</dbReference>
<dbReference type="STRING" id="1260918.AWC06_17725"/>
<evidence type="ECO:0000256" key="5">
    <source>
        <dbReference type="ARBA" id="ARBA00022741"/>
    </source>
</evidence>
<dbReference type="NCBIfam" id="TIGR03924">
    <property type="entry name" value="T7SS_EccC_a"/>
    <property type="match status" value="1"/>
</dbReference>
<dbReference type="PANTHER" id="PTHR22683">
    <property type="entry name" value="SPORULATION PROTEIN RELATED"/>
    <property type="match status" value="1"/>
</dbReference>
<comment type="caution">
    <text evidence="12">The sequence shown here is derived from an EMBL/GenBank/DDBJ whole genome shotgun (WGS) entry which is preliminary data.</text>
</comment>
<dbReference type="Pfam" id="PF01580">
    <property type="entry name" value="FtsK_SpoIIIE"/>
    <property type="match status" value="2"/>
</dbReference>
<feature type="transmembrane region" description="Helical" evidence="10">
    <location>
        <begin position="65"/>
        <end position="84"/>
    </location>
</feature>
<evidence type="ECO:0000256" key="10">
    <source>
        <dbReference type="SAM" id="Phobius"/>
    </source>
</evidence>
<evidence type="ECO:0000256" key="7">
    <source>
        <dbReference type="ARBA" id="ARBA00022989"/>
    </source>
</evidence>
<comment type="subcellular location">
    <subcellularLocation>
        <location evidence="1">Cell membrane</location>
        <topology evidence="1">Multi-pass membrane protein</topology>
    </subcellularLocation>
</comment>
<dbReference type="EMBL" id="LQOW01000025">
    <property type="protein sequence ID" value="ORV59359.1"/>
    <property type="molecule type" value="Genomic_DNA"/>
</dbReference>
<dbReference type="InterPro" id="IPR050206">
    <property type="entry name" value="FtsK/SpoIIIE/SftA"/>
</dbReference>
<proteinExistence type="predicted"/>
<dbReference type="GO" id="GO:0005886">
    <property type="term" value="C:plasma membrane"/>
    <property type="evidence" value="ECO:0007669"/>
    <property type="project" value="UniProtKB-SubCell"/>
</dbReference>
<keyword evidence="8 10" id="KW-0472">Membrane</keyword>
<dbReference type="NCBIfam" id="TIGR03925">
    <property type="entry name" value="T7SS_EccC_b"/>
    <property type="match status" value="1"/>
</dbReference>
<evidence type="ECO:0000256" key="9">
    <source>
        <dbReference type="PROSITE-ProRule" id="PRU00289"/>
    </source>
</evidence>
<dbReference type="InterPro" id="IPR023837">
    <property type="entry name" value="EccCb-like_Actinobacteria"/>
</dbReference>
<keyword evidence="5 9" id="KW-0547">Nucleotide-binding</keyword>
<accession>A0A1X1URP9</accession>
<keyword evidence="2" id="KW-1003">Cell membrane</keyword>
<keyword evidence="4" id="KW-0677">Repeat</keyword>
<keyword evidence="7 10" id="KW-1133">Transmembrane helix</keyword>
<sequence length="1256" mass="135385">MPPPRQPPPAFATADIAVAAPPEVSRPAQTNVAARLLPVAMAIATVVMIAVVVSSRSAMARSPMFMTFPLMMLVSAVATVITGWDRQRGEIDADRAGYLGYLCDLRRSVVQTAAAQHSSLVWCHPEPDTLWTLVGTSRMWERRAGDPDFCEVRIGVGTRRLATRLVSPQIGPAERCDPVTVTALRRFLKAHSTIRSAPIAIELRGQAVVTVCGDTTHTRGLVRAMICQLAVLHSPSQLLVVGAISERNRVHWGWLKWLPHHQHPKSRDAVGSARLMYPTLAAAERALAGLSSFPQLIVVADGDVSLGSIGSASLLQIVHGPPAGDGLRLQVSEKELVTRQSGRDDVFVLPDRMSYSAASTCARRLAAYRCGGPDARSACPRWEDLLGIGDIASTNPKTWWDNRTHRELLSVPIGTTMTGAPLQLDIKEAAEQGVGPHGLCIGATGSGKSEFLRTVALGMIARHSPDVLNLVLVDFKGGATFLGLERAPHAAAIITNLSDDAPLVARMRDALTGEMNRRQEVLRAAGNLDSVAAYQRARRTNPQLAPLPALFVVVDEFSELLSQHPDFADVFVAIGRLGRSLAMHLLLASQRLDEGRLRGLESHLSYRVCLKTLSAHESRIVLGTSDAFELPNTPGAGYLRAGAEQLIRFQTAYVSEFRNHSAVSRLSQFGEATPPVRVFTAAPIGPVTTPSNAPADAAARRTVLETVVDRVAGLGPPARQVWLPPLGAAPALRTLLDDDGSAPDEVLRVSIGVVDRPFEQRRTPLAVDLSGAAGNVAVVGAPQAGKSTALRTLITALALTHDPDRVQFYCLDFGGGALASLRSWPHVGSVAGRADRELVGRTITELEAIIRSRETVFRDHGIDSMAHYRRLKAQQHPLCDRFGDIFLVVDGWASLRREFETLETSITAIAAQGLSFGVHVAVSASRWAEIRPALKDQLGTRIELRLGDPADSELDRRRAQQVPKNRPGRGLSADGLHMIIALPEAGTRVAEMLRHRHGGYDAPPIPLLPRCVEHHTVVEREADRMGTGILIGVEETRLRPAAIDFAIQPHLLVLGDGECGKTAVLRTVCREIARTATAAQAQLLIVDFRRTLLGIVESEHLGGYFISAAALGEQLPSLIDVLRRRMPPSNASHEQLRARSWWSGPEIYLVVDDYDLVATAAGNPLAPLLGFLPHAGDLGLHLIVARRSAGTARAMFEPLLAELHDLGCMALIMSGSPDDGPLIGSVRLSPLPPGRGTLITRRGGQQLVQVAWSPPP</sequence>
<feature type="domain" description="FtsK" evidence="11">
    <location>
        <begin position="1038"/>
        <end position="1221"/>
    </location>
</feature>
<feature type="binding site" evidence="9">
    <location>
        <begin position="780"/>
        <end position="787"/>
    </location>
    <ligand>
        <name>ATP</name>
        <dbReference type="ChEBI" id="CHEBI:30616"/>
    </ligand>
</feature>
<feature type="domain" description="FtsK" evidence="11">
    <location>
        <begin position="419"/>
        <end position="619"/>
    </location>
</feature>
<dbReference type="SUPFAM" id="SSF52540">
    <property type="entry name" value="P-loop containing nucleoside triphosphate hydrolases"/>
    <property type="match status" value="3"/>
</dbReference>
<gene>
    <name evidence="12" type="ORF">AWC06_17725</name>
</gene>
<evidence type="ECO:0000313" key="13">
    <source>
        <dbReference type="Proteomes" id="UP000194000"/>
    </source>
</evidence>